<dbReference type="SUPFAM" id="SSF48008">
    <property type="entry name" value="GntR ligand-binding domain-like"/>
    <property type="match status" value="1"/>
</dbReference>
<dbReference type="EMBL" id="CP162511">
    <property type="protein sequence ID" value="XDI05829.1"/>
    <property type="molecule type" value="Genomic_DNA"/>
</dbReference>
<dbReference type="Pfam" id="PF07729">
    <property type="entry name" value="FCD"/>
    <property type="match status" value="1"/>
</dbReference>
<evidence type="ECO:0000256" key="2">
    <source>
        <dbReference type="ARBA" id="ARBA00023125"/>
    </source>
</evidence>
<dbReference type="AlphaFoldDB" id="A0AB39BHX9"/>
<dbReference type="InterPro" id="IPR011711">
    <property type="entry name" value="GntR_C"/>
</dbReference>
<evidence type="ECO:0000259" key="4">
    <source>
        <dbReference type="PROSITE" id="PS50949"/>
    </source>
</evidence>
<reference evidence="5" key="1">
    <citation type="submission" date="2024-05" db="EMBL/GenBank/DDBJ databases">
        <title>Herbiconiux sp. A18JL235.</title>
        <authorList>
            <person name="Zhang G."/>
        </authorList>
    </citation>
    <scope>NUCLEOTIDE SEQUENCE</scope>
    <source>
        <strain evidence="5">A18JL235</strain>
    </source>
</reference>
<evidence type="ECO:0000256" key="3">
    <source>
        <dbReference type="ARBA" id="ARBA00023163"/>
    </source>
</evidence>
<dbReference type="InterPro" id="IPR036388">
    <property type="entry name" value="WH-like_DNA-bd_sf"/>
</dbReference>
<name>A0AB39BHX9_9MICO</name>
<evidence type="ECO:0000256" key="1">
    <source>
        <dbReference type="ARBA" id="ARBA00023015"/>
    </source>
</evidence>
<protein>
    <submittedName>
        <fullName evidence="5">FadR/GntR family transcriptional regulator</fullName>
    </submittedName>
</protein>
<dbReference type="PROSITE" id="PS50949">
    <property type="entry name" value="HTH_GNTR"/>
    <property type="match status" value="1"/>
</dbReference>
<keyword evidence="1" id="KW-0805">Transcription regulation</keyword>
<dbReference type="InterPro" id="IPR008920">
    <property type="entry name" value="TF_FadR/GntR_C"/>
</dbReference>
<dbReference type="GO" id="GO:0003700">
    <property type="term" value="F:DNA-binding transcription factor activity"/>
    <property type="evidence" value="ECO:0007669"/>
    <property type="project" value="InterPro"/>
</dbReference>
<dbReference type="CDD" id="cd07377">
    <property type="entry name" value="WHTH_GntR"/>
    <property type="match status" value="1"/>
</dbReference>
<accession>A0AB39BHX9</accession>
<feature type="domain" description="HTH gntR-type" evidence="4">
    <location>
        <begin position="8"/>
        <end position="77"/>
    </location>
</feature>
<dbReference type="SUPFAM" id="SSF46785">
    <property type="entry name" value="Winged helix' DNA-binding domain"/>
    <property type="match status" value="1"/>
</dbReference>
<proteinExistence type="predicted"/>
<gene>
    <name evidence="5" type="ORF">ABFY20_01680</name>
</gene>
<dbReference type="Pfam" id="PF00392">
    <property type="entry name" value="GntR"/>
    <property type="match status" value="1"/>
</dbReference>
<dbReference type="PANTHER" id="PTHR43537:SF5">
    <property type="entry name" value="UXU OPERON TRANSCRIPTIONAL REGULATOR"/>
    <property type="match status" value="1"/>
</dbReference>
<dbReference type="InterPro" id="IPR000524">
    <property type="entry name" value="Tscrpt_reg_HTH_GntR"/>
</dbReference>
<evidence type="ECO:0000313" key="5">
    <source>
        <dbReference type="EMBL" id="XDI05829.1"/>
    </source>
</evidence>
<dbReference type="PRINTS" id="PR00035">
    <property type="entry name" value="HTHGNTR"/>
</dbReference>
<keyword evidence="3" id="KW-0804">Transcription</keyword>
<organism evidence="5">
    <name type="scientific">Herbiconiux sp. A18JL235</name>
    <dbReference type="NCBI Taxonomy" id="3152363"/>
    <lineage>
        <taxon>Bacteria</taxon>
        <taxon>Bacillati</taxon>
        <taxon>Actinomycetota</taxon>
        <taxon>Actinomycetes</taxon>
        <taxon>Micrococcales</taxon>
        <taxon>Microbacteriaceae</taxon>
        <taxon>Herbiconiux</taxon>
    </lineage>
</organism>
<dbReference type="GO" id="GO:0003677">
    <property type="term" value="F:DNA binding"/>
    <property type="evidence" value="ECO:0007669"/>
    <property type="project" value="UniProtKB-KW"/>
</dbReference>
<dbReference type="InterPro" id="IPR036390">
    <property type="entry name" value="WH_DNA-bd_sf"/>
</dbReference>
<dbReference type="PANTHER" id="PTHR43537">
    <property type="entry name" value="TRANSCRIPTIONAL REGULATOR, GNTR FAMILY"/>
    <property type="match status" value="1"/>
</dbReference>
<dbReference type="Gene3D" id="1.10.10.10">
    <property type="entry name" value="Winged helix-like DNA-binding domain superfamily/Winged helix DNA-binding domain"/>
    <property type="match status" value="1"/>
</dbReference>
<keyword evidence="2" id="KW-0238">DNA-binding</keyword>
<dbReference type="Gene3D" id="1.20.120.530">
    <property type="entry name" value="GntR ligand-binding domain-like"/>
    <property type="match status" value="1"/>
</dbReference>
<dbReference type="SMART" id="SM00895">
    <property type="entry name" value="FCD"/>
    <property type="match status" value="1"/>
</dbReference>
<sequence length="231" mass="24945">MNAPAPKTTPNPSLADAIEDLFTTRGLSAGDLIPPTHELAKEFNVSRPVVREALAELTGRGLLNRQQGREGMLRVPGEETLGRVFAYRLNARDVSFSDLQGFRELLEVDAARLAAGRASMLDVAHLSDILHSMSGATTEEEMLAADVEFHLAVARIANPLYGYVLEGLNSLLTQSRLTVWAEYVRAGGDVQTAIERHAQIRDRIAAVDPEGAAMAMKADLADNLEGQSTAP</sequence>
<dbReference type="SMART" id="SM00345">
    <property type="entry name" value="HTH_GNTR"/>
    <property type="match status" value="1"/>
</dbReference>
<dbReference type="RefSeq" id="WP_368498218.1">
    <property type="nucleotide sequence ID" value="NZ_CP162511.1"/>
</dbReference>